<dbReference type="SUPFAM" id="SSF48264">
    <property type="entry name" value="Cytochrome P450"/>
    <property type="match status" value="1"/>
</dbReference>
<protein>
    <submittedName>
        <fullName evidence="8">Cytochrome P450</fullName>
    </submittedName>
</protein>
<proteinExistence type="inferred from homology"/>
<feature type="binding site" description="axial binding residue" evidence="5">
    <location>
        <position position="466"/>
    </location>
    <ligand>
        <name>heme</name>
        <dbReference type="ChEBI" id="CHEBI:30413"/>
    </ligand>
    <ligandPart>
        <name>Fe</name>
        <dbReference type="ChEBI" id="CHEBI:18248"/>
    </ligandPart>
</feature>
<keyword evidence="4 5" id="KW-0408">Iron</keyword>
<dbReference type="EMBL" id="ML992524">
    <property type="protein sequence ID" value="KAF2218943.1"/>
    <property type="molecule type" value="Genomic_DNA"/>
</dbReference>
<evidence type="ECO:0000313" key="9">
    <source>
        <dbReference type="Proteomes" id="UP000799538"/>
    </source>
</evidence>
<keyword evidence="3 5" id="KW-0479">Metal-binding</keyword>
<dbReference type="PANTHER" id="PTHR24305:SF232">
    <property type="entry name" value="P450, PUTATIVE (EUROFUNG)-RELATED"/>
    <property type="match status" value="1"/>
</dbReference>
<sequence length="521" mass="59308">MLFEVLAVLSTPLALLVAILIGLLCLVVHNRYGAGISHVPGPWLASLSDLWRYMIARRYRPEMTHIELHEKYGPVVRLGPKSVSISDPAALQTIYAPNAGFVKSPFYRVQQTLSMGQPLLTLFTTLDEVAHARLRRAVSNAYAMSTLVQFEPFVDSTTSAFLEQMSKRFSHDPESVLDFGAWLQYYAFDVIGELTFSKRLGFVDGGKDVEGVIGSIERMLDYASVVGQIPDLDYVMLKNPFRLLMSRLGLWQADTPMVRFAKARFAERYGPDGAALEKAEWNAQYRDFLSRFMEANKKDPEFITQRQVLALTVANIFAGSDTTAITLRAIFYYLLKNPEDLRYLREEIAGAKKTPEYTRMDGMFDWNQVRQLPFLDAVVKEALRCHPAAGLTLERMVPQGGTTISGVHLPAGTVVGANAWVVHRDKGIFGEDAARWRPQRWLEADKETKRRMENHIFSFGMGSRTCIGKNISLLEMYKMVPAFLDRFDIEFDRPDREWHLHNAWFVKQSGFFVRLRERHAS</sequence>
<dbReference type="PRINTS" id="PR00463">
    <property type="entry name" value="EP450I"/>
</dbReference>
<dbReference type="InterPro" id="IPR017972">
    <property type="entry name" value="Cyt_P450_CS"/>
</dbReference>
<evidence type="ECO:0000256" key="7">
    <source>
        <dbReference type="SAM" id="Phobius"/>
    </source>
</evidence>
<dbReference type="GO" id="GO:0020037">
    <property type="term" value="F:heme binding"/>
    <property type="evidence" value="ECO:0007669"/>
    <property type="project" value="InterPro"/>
</dbReference>
<dbReference type="Pfam" id="PF00067">
    <property type="entry name" value="p450"/>
    <property type="match status" value="1"/>
</dbReference>
<dbReference type="OrthoDB" id="3934656at2759"/>
<organism evidence="8 9">
    <name type="scientific">Elsinoe ampelina</name>
    <dbReference type="NCBI Taxonomy" id="302913"/>
    <lineage>
        <taxon>Eukaryota</taxon>
        <taxon>Fungi</taxon>
        <taxon>Dikarya</taxon>
        <taxon>Ascomycota</taxon>
        <taxon>Pezizomycotina</taxon>
        <taxon>Dothideomycetes</taxon>
        <taxon>Dothideomycetidae</taxon>
        <taxon>Myriangiales</taxon>
        <taxon>Elsinoaceae</taxon>
        <taxon>Elsinoe</taxon>
    </lineage>
</organism>
<evidence type="ECO:0000256" key="6">
    <source>
        <dbReference type="RuleBase" id="RU000461"/>
    </source>
</evidence>
<dbReference type="Proteomes" id="UP000799538">
    <property type="component" value="Unassembled WGS sequence"/>
</dbReference>
<dbReference type="PANTHER" id="PTHR24305">
    <property type="entry name" value="CYTOCHROME P450"/>
    <property type="match status" value="1"/>
</dbReference>
<dbReference type="InterPro" id="IPR001128">
    <property type="entry name" value="Cyt_P450"/>
</dbReference>
<comment type="similarity">
    <text evidence="2 6">Belongs to the cytochrome P450 family.</text>
</comment>
<comment type="cofactor">
    <cofactor evidence="1 5">
        <name>heme</name>
        <dbReference type="ChEBI" id="CHEBI:30413"/>
    </cofactor>
</comment>
<dbReference type="InterPro" id="IPR002401">
    <property type="entry name" value="Cyt_P450_E_grp-I"/>
</dbReference>
<keyword evidence="7" id="KW-0472">Membrane</keyword>
<dbReference type="GO" id="GO:0016705">
    <property type="term" value="F:oxidoreductase activity, acting on paired donors, with incorporation or reduction of molecular oxygen"/>
    <property type="evidence" value="ECO:0007669"/>
    <property type="project" value="InterPro"/>
</dbReference>
<keyword evidence="7" id="KW-1133">Transmembrane helix</keyword>
<evidence type="ECO:0000256" key="5">
    <source>
        <dbReference type="PIRSR" id="PIRSR602401-1"/>
    </source>
</evidence>
<dbReference type="InterPro" id="IPR036396">
    <property type="entry name" value="Cyt_P450_sf"/>
</dbReference>
<evidence type="ECO:0000256" key="2">
    <source>
        <dbReference type="ARBA" id="ARBA00010617"/>
    </source>
</evidence>
<evidence type="ECO:0000256" key="4">
    <source>
        <dbReference type="ARBA" id="ARBA00023004"/>
    </source>
</evidence>
<dbReference type="PROSITE" id="PS00086">
    <property type="entry name" value="CYTOCHROME_P450"/>
    <property type="match status" value="1"/>
</dbReference>
<keyword evidence="6" id="KW-0560">Oxidoreductase</keyword>
<dbReference type="PRINTS" id="PR00385">
    <property type="entry name" value="P450"/>
</dbReference>
<dbReference type="CDD" id="cd11060">
    <property type="entry name" value="CYP57A1-like"/>
    <property type="match status" value="1"/>
</dbReference>
<name>A0A6A6FZY5_9PEZI</name>
<dbReference type="FunFam" id="1.10.630.10:FF:000050">
    <property type="entry name" value="Cytochrome P450 monooxygenase"/>
    <property type="match status" value="1"/>
</dbReference>
<feature type="transmembrane region" description="Helical" evidence="7">
    <location>
        <begin position="6"/>
        <end position="28"/>
    </location>
</feature>
<dbReference type="Gene3D" id="1.10.630.10">
    <property type="entry name" value="Cytochrome P450"/>
    <property type="match status" value="1"/>
</dbReference>
<reference evidence="9" key="1">
    <citation type="journal article" date="2020" name="Stud. Mycol.">
        <title>101 Dothideomycetes genomes: A test case for predicting lifestyles and emergence of pathogens.</title>
        <authorList>
            <person name="Haridas S."/>
            <person name="Albert R."/>
            <person name="Binder M."/>
            <person name="Bloem J."/>
            <person name="LaButti K."/>
            <person name="Salamov A."/>
            <person name="Andreopoulos B."/>
            <person name="Baker S."/>
            <person name="Barry K."/>
            <person name="Bills G."/>
            <person name="Bluhm B."/>
            <person name="Cannon C."/>
            <person name="Castanera R."/>
            <person name="Culley D."/>
            <person name="Daum C."/>
            <person name="Ezra D."/>
            <person name="Gonzalez J."/>
            <person name="Henrissat B."/>
            <person name="Kuo A."/>
            <person name="Liang C."/>
            <person name="Lipzen A."/>
            <person name="Lutzoni F."/>
            <person name="Magnuson J."/>
            <person name="Mondo S."/>
            <person name="Nolan M."/>
            <person name="Ohm R."/>
            <person name="Pangilinan J."/>
            <person name="Park H.-J."/>
            <person name="Ramirez L."/>
            <person name="Alfaro M."/>
            <person name="Sun H."/>
            <person name="Tritt A."/>
            <person name="Yoshinaga Y."/>
            <person name="Zwiers L.-H."/>
            <person name="Turgeon B."/>
            <person name="Goodwin S."/>
            <person name="Spatafora J."/>
            <person name="Crous P."/>
            <person name="Grigoriev I."/>
        </authorList>
    </citation>
    <scope>NUCLEOTIDE SEQUENCE [LARGE SCALE GENOMIC DNA]</scope>
    <source>
        <strain evidence="9">CECT 20119</strain>
    </source>
</reference>
<dbReference type="InterPro" id="IPR050121">
    <property type="entry name" value="Cytochrome_P450_monoxygenase"/>
</dbReference>
<keyword evidence="9" id="KW-1185">Reference proteome</keyword>
<keyword evidence="6" id="KW-0503">Monooxygenase</keyword>
<keyword evidence="5 6" id="KW-0349">Heme</keyword>
<evidence type="ECO:0000313" key="8">
    <source>
        <dbReference type="EMBL" id="KAF2218943.1"/>
    </source>
</evidence>
<evidence type="ECO:0000256" key="3">
    <source>
        <dbReference type="ARBA" id="ARBA00022723"/>
    </source>
</evidence>
<dbReference type="AlphaFoldDB" id="A0A6A6FZY5"/>
<gene>
    <name evidence="8" type="ORF">BDZ85DRAFT_285886</name>
</gene>
<evidence type="ECO:0000256" key="1">
    <source>
        <dbReference type="ARBA" id="ARBA00001971"/>
    </source>
</evidence>
<accession>A0A6A6FZY5</accession>
<dbReference type="GO" id="GO:0004497">
    <property type="term" value="F:monooxygenase activity"/>
    <property type="evidence" value="ECO:0007669"/>
    <property type="project" value="UniProtKB-KW"/>
</dbReference>
<keyword evidence="7" id="KW-0812">Transmembrane</keyword>
<dbReference type="GO" id="GO:0005506">
    <property type="term" value="F:iron ion binding"/>
    <property type="evidence" value="ECO:0007669"/>
    <property type="project" value="InterPro"/>
</dbReference>